<keyword evidence="8 12" id="KW-0560">Oxidoreductase</keyword>
<dbReference type="PANTHER" id="PTHR28264:SF1">
    <property type="entry name" value="CYTOCHROME C OXIDASE SUBUNIT 6C"/>
    <property type="match status" value="1"/>
</dbReference>
<dbReference type="InterPro" id="IPR014368">
    <property type="entry name" value="Cyt_c_oxidase_su7a_fun"/>
</dbReference>
<dbReference type="AlphaFoldDB" id="A0A0S1MJN5"/>
<evidence type="ECO:0000256" key="2">
    <source>
        <dbReference type="ARBA" id="ARBA00004673"/>
    </source>
</evidence>
<dbReference type="OrthoDB" id="2317211at2759"/>
<protein>
    <recommendedName>
        <fullName evidence="4 12">Cytochrome c oxidase subunit 9, mitochondrial</fullName>
    </recommendedName>
    <alternativeName>
        <fullName evidence="11 12">Cytochrome c oxidase polypeptide VIIA</fullName>
    </alternativeName>
</protein>
<feature type="transmembrane region" description="Helical" evidence="13">
    <location>
        <begin position="14"/>
        <end position="33"/>
    </location>
</feature>
<comment type="similarity">
    <text evidence="3 12">Belongs to the fungal cytochrome c oxidase subunit 7a family.</text>
</comment>
<dbReference type="PANTHER" id="PTHR28264">
    <property type="entry name" value="CYTOCHROME C OXIDASE SUBUNIT 7A"/>
    <property type="match status" value="1"/>
</dbReference>
<evidence type="ECO:0000256" key="5">
    <source>
        <dbReference type="ARBA" id="ARBA00022692"/>
    </source>
</evidence>
<dbReference type="GO" id="GO:0016491">
    <property type="term" value="F:oxidoreductase activity"/>
    <property type="evidence" value="ECO:0007669"/>
    <property type="project" value="UniProtKB-KW"/>
</dbReference>
<evidence type="ECO:0000256" key="4">
    <source>
        <dbReference type="ARBA" id="ARBA00016081"/>
    </source>
</evidence>
<comment type="function">
    <text evidence="12">Component of the cytochrome c oxidase, the last enzyme in the mitochondrial electron transport chain which drives oxidative phosphorylation.</text>
</comment>
<dbReference type="GO" id="GO:0004129">
    <property type="term" value="F:cytochrome-c oxidase activity"/>
    <property type="evidence" value="ECO:0007669"/>
    <property type="project" value="TreeGrafter"/>
</dbReference>
<dbReference type="GO" id="GO:0006123">
    <property type="term" value="P:mitochondrial electron transport, cytochrome c to oxygen"/>
    <property type="evidence" value="ECO:0007669"/>
    <property type="project" value="InterPro"/>
</dbReference>
<evidence type="ECO:0000256" key="1">
    <source>
        <dbReference type="ARBA" id="ARBA00004434"/>
    </source>
</evidence>
<sequence length="62" mass="6947">MAIAPITGKLKKRLFLDLSIGLGLGTAGAYSWWYGYHVPKMRHQESIYAKMNADRAKHEAAI</sequence>
<proteinExistence type="evidence at transcript level"/>
<keyword evidence="6 12" id="KW-0999">Mitochondrion inner membrane</keyword>
<name>A0A0S1MJN5_PHAPC</name>
<comment type="pathway">
    <text evidence="2 12">Energy metabolism; oxidative phosphorylation.</text>
</comment>
<evidence type="ECO:0000256" key="10">
    <source>
        <dbReference type="ARBA" id="ARBA00023136"/>
    </source>
</evidence>
<dbReference type="CDD" id="cd22888">
    <property type="entry name" value="CcO_VIIa_fungal"/>
    <property type="match status" value="1"/>
</dbReference>
<evidence type="ECO:0000256" key="3">
    <source>
        <dbReference type="ARBA" id="ARBA00008862"/>
    </source>
</evidence>
<evidence type="ECO:0000256" key="9">
    <source>
        <dbReference type="ARBA" id="ARBA00023128"/>
    </source>
</evidence>
<reference evidence="14" key="1">
    <citation type="submission" date="2015-07" db="EMBL/GenBank/DDBJ databases">
        <title>Elucidating the P. pachyrhizi secretome and potential effectors.</title>
        <authorList>
            <person name="de Carvalho M.C.C.G."/>
            <person name="Nascimento L.C."/>
            <person name="Darben L.M."/>
            <person name="Polizel-Podanosqui A.M."/>
            <person name="Lopes-Caitar V.S."/>
            <person name="Rocha C.S."/>
            <person name="Qi M."/>
            <person name="Carazolle M."/>
            <person name="Kuwahara M.K."/>
            <person name="Pereira G.A.G."/>
            <person name="Abdelnoor R.V."/>
            <person name="Whitham S.A."/>
            <person name="Marcelino-Guimaraes F.C."/>
        </authorList>
    </citation>
    <scope>NUCLEOTIDE SEQUENCE</scope>
</reference>
<evidence type="ECO:0000256" key="6">
    <source>
        <dbReference type="ARBA" id="ARBA00022792"/>
    </source>
</evidence>
<dbReference type="GO" id="GO:0005743">
    <property type="term" value="C:mitochondrial inner membrane"/>
    <property type="evidence" value="ECO:0007669"/>
    <property type="project" value="UniProtKB-SubCell"/>
</dbReference>
<organism evidence="14">
    <name type="scientific">Phakopsora pachyrhizi</name>
    <name type="common">Asian soybean rust disease fungus</name>
    <dbReference type="NCBI Taxonomy" id="170000"/>
    <lineage>
        <taxon>Eukaryota</taxon>
        <taxon>Fungi</taxon>
        <taxon>Dikarya</taxon>
        <taxon>Basidiomycota</taxon>
        <taxon>Pucciniomycotina</taxon>
        <taxon>Pucciniomycetes</taxon>
        <taxon>Pucciniales</taxon>
        <taxon>Phakopsoraceae</taxon>
        <taxon>Phakopsora</taxon>
    </lineage>
</organism>
<evidence type="ECO:0000313" key="14">
    <source>
        <dbReference type="EMBL" id="ALL41090.1"/>
    </source>
</evidence>
<keyword evidence="9 12" id="KW-0496">Mitochondrion</keyword>
<evidence type="ECO:0000256" key="13">
    <source>
        <dbReference type="SAM" id="Phobius"/>
    </source>
</evidence>
<evidence type="ECO:0000256" key="12">
    <source>
        <dbReference type="PIRNR" id="PIRNR000283"/>
    </source>
</evidence>
<keyword evidence="5 13" id="KW-0812">Transmembrane</keyword>
<evidence type="ECO:0000256" key="11">
    <source>
        <dbReference type="ARBA" id="ARBA00031091"/>
    </source>
</evidence>
<keyword evidence="7 13" id="KW-1133">Transmembrane helix</keyword>
<dbReference type="EMBL" id="KT247000">
    <property type="protein sequence ID" value="ALL41090.1"/>
    <property type="molecule type" value="mRNA"/>
</dbReference>
<evidence type="ECO:0000256" key="7">
    <source>
        <dbReference type="ARBA" id="ARBA00022989"/>
    </source>
</evidence>
<keyword evidence="10 12" id="KW-0472">Membrane</keyword>
<accession>A0A0S1MJN5</accession>
<dbReference type="PIRSF" id="PIRSF000283">
    <property type="entry name" value="COX9"/>
    <property type="match status" value="1"/>
</dbReference>
<comment type="subcellular location">
    <subcellularLocation>
        <location evidence="1">Mitochondrion inner membrane</location>
        <topology evidence="1">Single-pass membrane protein</topology>
    </subcellularLocation>
</comment>
<dbReference type="UniPathway" id="UPA00705"/>
<evidence type="ECO:0000256" key="8">
    <source>
        <dbReference type="ARBA" id="ARBA00023002"/>
    </source>
</evidence>